<feature type="region of interest" description="Disordered" evidence="1">
    <location>
        <begin position="86"/>
        <end position="208"/>
    </location>
</feature>
<evidence type="ECO:0000313" key="3">
    <source>
        <dbReference type="RefSeq" id="XP_021036031.1"/>
    </source>
</evidence>
<dbReference type="GeneID" id="110308038"/>
<evidence type="ECO:0000256" key="1">
    <source>
        <dbReference type="SAM" id="MobiDB-lite"/>
    </source>
</evidence>
<dbReference type="RefSeq" id="XP_021036031.1">
    <property type="nucleotide sequence ID" value="XM_021180372.2"/>
</dbReference>
<sequence length="232" mass="24526">MWSDSPLLPGSFFPRAPPPPPRPSNFRHSEERWGGTRRAAGRRRRRRRGRSWFKNLGGVLALLCFPAPFQAAPGGVRLRARGSQGAALRGGTEAARRAGQGWRGQPGATRSTASAPPGSSHRHIQACSSSSPSLTPRPRGAPGPTHPAGGRGPRVMSPEPSRPALPRCRAAGARALPGASPMPPLFALPPPNPALGLDSPSFSRDLSDRHCPTPAHLLVLFPRPSLKLPLAG</sequence>
<dbReference type="AlphaFoldDB" id="A0A6P5QPS3"/>
<feature type="region of interest" description="Disordered" evidence="1">
    <location>
        <begin position="1"/>
        <end position="51"/>
    </location>
</feature>
<name>A0A6P5QPS3_MUSCR</name>
<reference evidence="3" key="1">
    <citation type="submission" date="2025-08" db="UniProtKB">
        <authorList>
            <consortium name="RefSeq"/>
        </authorList>
    </citation>
    <scope>IDENTIFICATION</scope>
</reference>
<organism evidence="2 3">
    <name type="scientific">Mus caroli</name>
    <name type="common">Ryukyu mouse</name>
    <name type="synonym">Ricefield mouse</name>
    <dbReference type="NCBI Taxonomy" id="10089"/>
    <lineage>
        <taxon>Eukaryota</taxon>
        <taxon>Metazoa</taxon>
        <taxon>Chordata</taxon>
        <taxon>Craniata</taxon>
        <taxon>Vertebrata</taxon>
        <taxon>Euteleostomi</taxon>
        <taxon>Mammalia</taxon>
        <taxon>Eutheria</taxon>
        <taxon>Euarchontoglires</taxon>
        <taxon>Glires</taxon>
        <taxon>Rodentia</taxon>
        <taxon>Myomorpha</taxon>
        <taxon>Muroidea</taxon>
        <taxon>Muridae</taxon>
        <taxon>Murinae</taxon>
        <taxon>Mus</taxon>
        <taxon>Mus</taxon>
    </lineage>
</organism>
<gene>
    <name evidence="3" type="primary">LOC110308038</name>
</gene>
<accession>A0A6P5QPS3</accession>
<dbReference type="KEGG" id="mcal:110308038"/>
<evidence type="ECO:0000313" key="2">
    <source>
        <dbReference type="Proteomes" id="UP000515126"/>
    </source>
</evidence>
<keyword evidence="2" id="KW-1185">Reference proteome</keyword>
<protein>
    <submittedName>
        <fullName evidence="3">Uncharacterized protein LOC110308038</fullName>
    </submittedName>
</protein>
<feature type="compositionally biased region" description="Basic residues" evidence="1">
    <location>
        <begin position="39"/>
        <end position="51"/>
    </location>
</feature>
<dbReference type="Proteomes" id="UP000515126">
    <property type="component" value="Chromosome 13"/>
</dbReference>
<feature type="compositionally biased region" description="Pro residues" evidence="1">
    <location>
        <begin position="180"/>
        <end position="193"/>
    </location>
</feature>
<proteinExistence type="predicted"/>